<dbReference type="RefSeq" id="WP_344122338.1">
    <property type="nucleotide sequence ID" value="NZ_BAAABW010000028.1"/>
</dbReference>
<dbReference type="EMBL" id="BAAABW010000028">
    <property type="protein sequence ID" value="GAA0371624.1"/>
    <property type="molecule type" value="Genomic_DNA"/>
</dbReference>
<evidence type="ECO:0000256" key="1">
    <source>
        <dbReference type="SAM" id="MobiDB-lite"/>
    </source>
</evidence>
<keyword evidence="3" id="KW-1185">Reference proteome</keyword>
<evidence type="ECO:0000313" key="3">
    <source>
        <dbReference type="Proteomes" id="UP001500063"/>
    </source>
</evidence>
<accession>A0ABN0XT14</accession>
<feature type="compositionally biased region" description="Polar residues" evidence="1">
    <location>
        <begin position="180"/>
        <end position="195"/>
    </location>
</feature>
<feature type="region of interest" description="Disordered" evidence="1">
    <location>
        <begin position="101"/>
        <end position="201"/>
    </location>
</feature>
<name>A0ABN0XT14_9ACTN</name>
<feature type="compositionally biased region" description="Basic and acidic residues" evidence="1">
    <location>
        <begin position="119"/>
        <end position="154"/>
    </location>
</feature>
<sequence>MTWFKIDDSAHMHPKVIAAGNAALGLWLRCGAYSAQHLTEGHVPAVVAKQYGTAPQAAKLVKVGLWHEHGHGCSRCVQPAAGDYVVHDFFEAGRNATRAQVEANRSAAAERKAKSRSRGNGERIGDESRADRARNERGSAPDRERNAPQFREETAGQEGLSQRDPMEGVTGPLTNPKPYPSTSFGSRGKQASSGDSDGPRIAEPVRPLVDAMTAAGMVVSWELAPAEWVLLQALIGRCGVPVLVDHAGGAWQAARTRPRSARYFLAGWRSLPSMPTRTPDSTGPGATVVALRSAARPSTTDQRVRDGLDLAARLREQENAQ</sequence>
<protein>
    <recommendedName>
        <fullName evidence="4">Mucin-2</fullName>
    </recommendedName>
</protein>
<evidence type="ECO:0008006" key="4">
    <source>
        <dbReference type="Google" id="ProtNLM"/>
    </source>
</evidence>
<organism evidence="2 3">
    <name type="scientific">Streptomyces blastmyceticus</name>
    <dbReference type="NCBI Taxonomy" id="68180"/>
    <lineage>
        <taxon>Bacteria</taxon>
        <taxon>Bacillati</taxon>
        <taxon>Actinomycetota</taxon>
        <taxon>Actinomycetes</taxon>
        <taxon>Kitasatosporales</taxon>
        <taxon>Streptomycetaceae</taxon>
        <taxon>Streptomyces</taxon>
    </lineage>
</organism>
<evidence type="ECO:0000313" key="2">
    <source>
        <dbReference type="EMBL" id="GAA0371624.1"/>
    </source>
</evidence>
<dbReference type="Proteomes" id="UP001500063">
    <property type="component" value="Unassembled WGS sequence"/>
</dbReference>
<comment type="caution">
    <text evidence="2">The sequence shown here is derived from an EMBL/GenBank/DDBJ whole genome shotgun (WGS) entry which is preliminary data.</text>
</comment>
<reference evidence="2 3" key="1">
    <citation type="journal article" date="2019" name="Int. J. Syst. Evol. Microbiol.">
        <title>The Global Catalogue of Microorganisms (GCM) 10K type strain sequencing project: providing services to taxonomists for standard genome sequencing and annotation.</title>
        <authorList>
            <consortium name="The Broad Institute Genomics Platform"/>
            <consortium name="The Broad Institute Genome Sequencing Center for Infectious Disease"/>
            <person name="Wu L."/>
            <person name="Ma J."/>
        </authorList>
    </citation>
    <scope>NUCLEOTIDE SEQUENCE [LARGE SCALE GENOMIC DNA]</scope>
    <source>
        <strain evidence="2 3">JCM 4565</strain>
    </source>
</reference>
<gene>
    <name evidence="2" type="ORF">GCM10010319_57130</name>
</gene>
<proteinExistence type="predicted"/>